<feature type="compositionally biased region" description="Low complexity" evidence="1">
    <location>
        <begin position="460"/>
        <end position="485"/>
    </location>
</feature>
<organism evidence="2 3">
    <name type="scientific">Plasmodium ovale wallikeri</name>
    <dbReference type="NCBI Taxonomy" id="864142"/>
    <lineage>
        <taxon>Eukaryota</taxon>
        <taxon>Sar</taxon>
        <taxon>Alveolata</taxon>
        <taxon>Apicomplexa</taxon>
        <taxon>Aconoidasida</taxon>
        <taxon>Haemosporida</taxon>
        <taxon>Plasmodiidae</taxon>
        <taxon>Plasmodium</taxon>
        <taxon>Plasmodium (Plasmodium)</taxon>
    </lineage>
</organism>
<reference evidence="3" key="1">
    <citation type="submission" date="2016-05" db="EMBL/GenBank/DDBJ databases">
        <authorList>
            <person name="Naeem Raeece"/>
        </authorList>
    </citation>
    <scope>NUCLEOTIDE SEQUENCE [LARGE SCALE GENOMIC DNA]</scope>
</reference>
<feature type="compositionally biased region" description="Polar residues" evidence="1">
    <location>
        <begin position="255"/>
        <end position="267"/>
    </location>
</feature>
<feature type="compositionally biased region" description="Basic and acidic residues" evidence="1">
    <location>
        <begin position="227"/>
        <end position="236"/>
    </location>
</feature>
<dbReference type="InterPro" id="IPR008780">
    <property type="entry name" value="Plasmodium_Vir"/>
</dbReference>
<feature type="compositionally biased region" description="Polar residues" evidence="1">
    <location>
        <begin position="363"/>
        <end position="381"/>
    </location>
</feature>
<accession>A0A1A9AC79</accession>
<sequence>MADDSEITTLTHYIPVDVFLGMIESDIKKFIHTYGHKKCGLRQEELCDKIKEIIPEKKKIIFEHMDTRSKKKWIKEWDSQRSKYFSRLYQEEGFINMCFPNKYPKKNQSLNQLLSRHIKFCKEKDVLRADVVAKPEYSKCVKYNSWIDTQRTSFTREYLNDVREFTSQTVHKYFSTKEHPRGHDPLGTYRKSKLDCEIYNPKSKRYQKNLVEKAPANTLQSPGTSSIKRESQEKDGSSVPDGDNANKKTKPNVKKPSQNEPPTTDSQIPAPPKTQADGIHTAQDTHVRLKAPASADSRNRGKPETTTIQGQSPTNSPPSSRDEAPPQVGILSPPLKDTSPAPAIQSVPPPTTTTSLFSTPATGKNTTSSQTAVTSPSLTITSDSSLNSGSPLPSNQLPPADDTKDQDRAPQSSTTSDTPATTHPNQSAHSTAPADLLLSPPQASILTAPAVATTAKEPGTPASSSASTFTTTETTTITSPVAVTSLTMSTTQGPLPSTEQVLSVSGSQEPPSPSASGEPKATEHITVTQTPTPISGGDTVGVSVPAQPDTIDNNQQTKLSGAPSTKTKDLIIQPEVQPANSISTHSAYTPSGNADIQSVKIQETVSQTDTKHNISAVQIGTNKDHDPSTHLVNVDPVKISLVIYLGLGYRELDYSDLSILSFFSDDTTPINHASDSIDTIWSNIVKDRHEVSHYNKCKRHFNEILNQKDWKKRKDVYYYFINYEYIQKLYPFFSNECEEYCEYIEKKSYSYDISDNVCTKEESNCSHFYNKYKKYNPNTVFKTLKCPENIKNAIFATPEASSMDHSLKKELGTPDRAQDMKPATETS</sequence>
<feature type="compositionally biased region" description="Polar residues" evidence="1">
    <location>
        <begin position="486"/>
        <end position="509"/>
    </location>
</feature>
<feature type="compositionally biased region" description="Polar residues" evidence="1">
    <location>
        <begin position="409"/>
        <end position="430"/>
    </location>
</feature>
<feature type="compositionally biased region" description="Polar residues" evidence="1">
    <location>
        <begin position="550"/>
        <end position="565"/>
    </location>
</feature>
<proteinExistence type="predicted"/>
<feature type="compositionally biased region" description="Low complexity" evidence="1">
    <location>
        <begin position="352"/>
        <end position="362"/>
    </location>
</feature>
<evidence type="ECO:0000313" key="2">
    <source>
        <dbReference type="EMBL" id="SBT53711.1"/>
    </source>
</evidence>
<protein>
    <submittedName>
        <fullName evidence="2">PIR Superfamily Protein</fullName>
    </submittedName>
</protein>
<dbReference type="AlphaFoldDB" id="A0A1A9AC79"/>
<dbReference type="Pfam" id="PF05795">
    <property type="entry name" value="Plasmodium_Vir"/>
    <property type="match status" value="1"/>
</dbReference>
<name>A0A1A9AC79_PLAOA</name>
<feature type="compositionally biased region" description="Basic and acidic residues" evidence="1">
    <location>
        <begin position="805"/>
        <end position="819"/>
    </location>
</feature>
<gene>
    <name evidence="2" type="ORF">POVWA1_064860</name>
</gene>
<dbReference type="Proteomes" id="UP000078555">
    <property type="component" value="Unassembled WGS sequence"/>
</dbReference>
<evidence type="ECO:0000256" key="1">
    <source>
        <dbReference type="SAM" id="MobiDB-lite"/>
    </source>
</evidence>
<feature type="compositionally biased region" description="Polar residues" evidence="1">
    <location>
        <begin position="304"/>
        <end position="319"/>
    </location>
</feature>
<feature type="region of interest" description="Disordered" evidence="1">
    <location>
        <begin position="801"/>
        <end position="827"/>
    </location>
</feature>
<feature type="compositionally biased region" description="Polar residues" evidence="1">
    <location>
        <begin position="217"/>
        <end position="226"/>
    </location>
</feature>
<evidence type="ECO:0000313" key="3">
    <source>
        <dbReference type="Proteomes" id="UP000078555"/>
    </source>
</evidence>
<feature type="region of interest" description="Disordered" evidence="1">
    <location>
        <begin position="211"/>
        <end position="278"/>
    </location>
</feature>
<dbReference type="EMBL" id="FLRD01000415">
    <property type="protein sequence ID" value="SBT53711.1"/>
    <property type="molecule type" value="Genomic_DNA"/>
</dbReference>
<keyword evidence="3" id="KW-1185">Reference proteome</keyword>
<feature type="region of interest" description="Disordered" evidence="1">
    <location>
        <begin position="291"/>
        <end position="566"/>
    </location>
</feature>
<feature type="compositionally biased region" description="Low complexity" evidence="1">
    <location>
        <begin position="382"/>
        <end position="399"/>
    </location>
</feature>